<keyword evidence="3" id="KW-1185">Reference proteome</keyword>
<dbReference type="OrthoDB" id="7651937at2"/>
<evidence type="ECO:0000313" key="3">
    <source>
        <dbReference type="Proteomes" id="UP000253977"/>
    </source>
</evidence>
<gene>
    <name evidence="2" type="ORF">DU478_07180</name>
</gene>
<organism evidence="2 3">
    <name type="scientific">Thalassococcus profundi</name>
    <dbReference type="NCBI Taxonomy" id="2282382"/>
    <lineage>
        <taxon>Bacteria</taxon>
        <taxon>Pseudomonadati</taxon>
        <taxon>Pseudomonadota</taxon>
        <taxon>Alphaproteobacteria</taxon>
        <taxon>Rhodobacterales</taxon>
        <taxon>Roseobacteraceae</taxon>
        <taxon>Thalassococcus</taxon>
    </lineage>
</organism>
<feature type="chain" id="PRO_5016728060" evidence="1">
    <location>
        <begin position="25"/>
        <end position="127"/>
    </location>
</feature>
<evidence type="ECO:0000256" key="1">
    <source>
        <dbReference type="SAM" id="SignalP"/>
    </source>
</evidence>
<proteinExistence type="predicted"/>
<dbReference type="RefSeq" id="WP_114510275.1">
    <property type="nucleotide sequence ID" value="NZ_QPMK01000004.1"/>
</dbReference>
<keyword evidence="1" id="KW-0732">Signal</keyword>
<dbReference type="AlphaFoldDB" id="A0A369TN58"/>
<feature type="signal peptide" evidence="1">
    <location>
        <begin position="1"/>
        <end position="24"/>
    </location>
</feature>
<dbReference type="Proteomes" id="UP000253977">
    <property type="component" value="Unassembled WGS sequence"/>
</dbReference>
<evidence type="ECO:0000313" key="2">
    <source>
        <dbReference type="EMBL" id="RDD66729.1"/>
    </source>
</evidence>
<comment type="caution">
    <text evidence="2">The sequence shown here is derived from an EMBL/GenBank/DDBJ whole genome shotgun (WGS) entry which is preliminary data.</text>
</comment>
<sequence>MRVRAHTLAAAAALSALGALPASADRIACALHSADGTPVDLRFDIDRRQFAPPTSPDEPPKKLRSYVIQNGTQYVAEPFLMEGGVRGFWAEDRRQGQALLVIGPDGRAEMTDAAFAAPLQGRCEDVE</sequence>
<accession>A0A369TN58</accession>
<dbReference type="EMBL" id="QPMK01000004">
    <property type="protein sequence ID" value="RDD66729.1"/>
    <property type="molecule type" value="Genomic_DNA"/>
</dbReference>
<name>A0A369TN58_9RHOB</name>
<reference evidence="2 3" key="1">
    <citation type="submission" date="2018-07" db="EMBL/GenBank/DDBJ databases">
        <title>Thalassococcus profundi sp. nov., a marine bacterium isolated from deep seawater of Okinawa Trough.</title>
        <authorList>
            <person name="Yu M."/>
        </authorList>
    </citation>
    <scope>NUCLEOTIDE SEQUENCE [LARGE SCALE GENOMIC DNA]</scope>
    <source>
        <strain evidence="2 3">WRAS1</strain>
    </source>
</reference>
<protein>
    <submittedName>
        <fullName evidence="2">Uncharacterized protein</fullName>
    </submittedName>
</protein>